<dbReference type="EMBL" id="CP003005">
    <property type="protein sequence ID" value="AEO59244.1"/>
    <property type="molecule type" value="Genomic_DNA"/>
</dbReference>
<gene>
    <name evidence="2" type="ORF">MYCTH_2307371</name>
</gene>
<reference evidence="2 3" key="1">
    <citation type="journal article" date="2011" name="Nat. Biotechnol.">
        <title>Comparative genomic analysis of the thermophilic biomass-degrading fungi Myceliophthora thermophila and Thielavia terrestris.</title>
        <authorList>
            <person name="Berka R.M."/>
            <person name="Grigoriev I.V."/>
            <person name="Otillar R."/>
            <person name="Salamov A."/>
            <person name="Grimwood J."/>
            <person name="Reid I."/>
            <person name="Ishmael N."/>
            <person name="John T."/>
            <person name="Darmond C."/>
            <person name="Moisan M.-C."/>
            <person name="Henrissat B."/>
            <person name="Coutinho P.M."/>
            <person name="Lombard V."/>
            <person name="Natvig D.O."/>
            <person name="Lindquist E."/>
            <person name="Schmutz J."/>
            <person name="Lucas S."/>
            <person name="Harris P."/>
            <person name="Powlowski J."/>
            <person name="Bellemare A."/>
            <person name="Taylor D."/>
            <person name="Butler G."/>
            <person name="de Vries R.P."/>
            <person name="Allijn I.E."/>
            <person name="van den Brink J."/>
            <person name="Ushinsky S."/>
            <person name="Storms R."/>
            <person name="Powell A.J."/>
            <person name="Paulsen I.T."/>
            <person name="Elbourne L.D.H."/>
            <person name="Baker S.E."/>
            <person name="Magnuson J."/>
            <person name="LaBoissiere S."/>
            <person name="Clutterbuck A.J."/>
            <person name="Martinez D."/>
            <person name="Wogulis M."/>
            <person name="de Leon A.L."/>
            <person name="Rey M.W."/>
            <person name="Tsang A."/>
        </authorList>
    </citation>
    <scope>NUCLEOTIDE SEQUENCE [LARGE SCALE GENOMIC DNA]</scope>
    <source>
        <strain evidence="3">ATCC 42464 / BCRC 31852 / DSM 1799</strain>
    </source>
</reference>
<dbReference type="Proteomes" id="UP000007322">
    <property type="component" value="Chromosome 4"/>
</dbReference>
<dbReference type="KEGG" id="mtm:MYCTH_2307371"/>
<accession>G2QFM7</accession>
<keyword evidence="3" id="KW-1185">Reference proteome</keyword>
<dbReference type="AlphaFoldDB" id="G2QFM7"/>
<evidence type="ECO:0000256" key="1">
    <source>
        <dbReference type="SAM" id="MobiDB-lite"/>
    </source>
</evidence>
<feature type="region of interest" description="Disordered" evidence="1">
    <location>
        <begin position="1"/>
        <end position="21"/>
    </location>
</feature>
<sequence length="61" mass="6671">MASPWPAETSHPVRARSLGKRQAASGRCSPADLQVCFEGSAFTWQATRWCLKVALGIDKTH</sequence>
<dbReference type="VEuPathDB" id="FungiDB:MYCTH_2307371"/>
<protein>
    <submittedName>
        <fullName evidence="2">Uncharacterized protein</fullName>
    </submittedName>
</protein>
<dbReference type="RefSeq" id="XP_003664489.1">
    <property type="nucleotide sequence ID" value="XM_003664441.1"/>
</dbReference>
<name>G2QFM7_THET4</name>
<dbReference type="InParanoid" id="G2QFM7"/>
<dbReference type="HOGENOM" id="CLU_2924336_0_0_1"/>
<proteinExistence type="predicted"/>
<evidence type="ECO:0000313" key="3">
    <source>
        <dbReference type="Proteomes" id="UP000007322"/>
    </source>
</evidence>
<organism evidence="2 3">
    <name type="scientific">Thermothelomyces thermophilus (strain ATCC 42464 / BCRC 31852 / DSM 1799)</name>
    <name type="common">Sporotrichum thermophile</name>
    <dbReference type="NCBI Taxonomy" id="573729"/>
    <lineage>
        <taxon>Eukaryota</taxon>
        <taxon>Fungi</taxon>
        <taxon>Dikarya</taxon>
        <taxon>Ascomycota</taxon>
        <taxon>Pezizomycotina</taxon>
        <taxon>Sordariomycetes</taxon>
        <taxon>Sordariomycetidae</taxon>
        <taxon>Sordariales</taxon>
        <taxon>Chaetomiaceae</taxon>
        <taxon>Thermothelomyces</taxon>
    </lineage>
</organism>
<evidence type="ECO:0000313" key="2">
    <source>
        <dbReference type="EMBL" id="AEO59244.1"/>
    </source>
</evidence>
<dbReference type="GeneID" id="11514510"/>